<feature type="compositionally biased region" description="Polar residues" evidence="1">
    <location>
        <begin position="300"/>
        <end position="313"/>
    </location>
</feature>
<feature type="non-terminal residue" evidence="2">
    <location>
        <position position="492"/>
    </location>
</feature>
<evidence type="ECO:0000313" key="3">
    <source>
        <dbReference type="Proteomes" id="UP000199073"/>
    </source>
</evidence>
<dbReference type="NCBIfam" id="NF033682">
    <property type="entry name" value="retention_LapA"/>
    <property type="match status" value="1"/>
</dbReference>
<evidence type="ECO:0000313" key="2">
    <source>
        <dbReference type="EMBL" id="SDP83193.1"/>
    </source>
</evidence>
<name>A0A1H0VY03_9BACT</name>
<keyword evidence="3" id="KW-1185">Reference proteome</keyword>
<protein>
    <submittedName>
        <fullName evidence="2">Uncharacterized protein</fullName>
    </submittedName>
</protein>
<evidence type="ECO:0000256" key="1">
    <source>
        <dbReference type="SAM" id="MobiDB-lite"/>
    </source>
</evidence>
<dbReference type="RefSeq" id="WP_143005599.1">
    <property type="nucleotide sequence ID" value="NZ_FNJI01000074.1"/>
</dbReference>
<accession>A0A1H0VY03</accession>
<feature type="region of interest" description="Disordered" evidence="1">
    <location>
        <begin position="361"/>
        <end position="383"/>
    </location>
</feature>
<feature type="region of interest" description="Disordered" evidence="1">
    <location>
        <begin position="287"/>
        <end position="313"/>
    </location>
</feature>
<organism evidence="2 3">
    <name type="scientific">Desulforhopalus singaporensis</name>
    <dbReference type="NCBI Taxonomy" id="91360"/>
    <lineage>
        <taxon>Bacteria</taxon>
        <taxon>Pseudomonadati</taxon>
        <taxon>Thermodesulfobacteriota</taxon>
        <taxon>Desulfobulbia</taxon>
        <taxon>Desulfobulbales</taxon>
        <taxon>Desulfocapsaceae</taxon>
        <taxon>Desulforhopalus</taxon>
    </lineage>
</organism>
<proteinExistence type="predicted"/>
<reference evidence="2 3" key="1">
    <citation type="submission" date="2016-10" db="EMBL/GenBank/DDBJ databases">
        <authorList>
            <person name="de Groot N.N."/>
        </authorList>
    </citation>
    <scope>NUCLEOTIDE SEQUENCE [LARGE SCALE GENOMIC DNA]</scope>
    <source>
        <strain evidence="2 3">DSM 12130</strain>
    </source>
</reference>
<dbReference type="EMBL" id="FNJI01000074">
    <property type="protein sequence ID" value="SDP83193.1"/>
    <property type="molecule type" value="Genomic_DNA"/>
</dbReference>
<feature type="compositionally biased region" description="Low complexity" evidence="1">
    <location>
        <begin position="370"/>
        <end position="383"/>
    </location>
</feature>
<dbReference type="AlphaFoldDB" id="A0A1H0VY03"/>
<dbReference type="STRING" id="91360.SAMN05660330_04304"/>
<dbReference type="OrthoDB" id="5454111at2"/>
<gene>
    <name evidence="2" type="ORF">SAMN05660330_04304</name>
</gene>
<dbReference type="InterPro" id="IPR047777">
    <property type="entry name" value="LapA-like_RM"/>
</dbReference>
<sequence>MATETNINTSSEANQPVGKAIIVKGNVHAQGQDGTVRVLEINSPIYENDRIITDSNGMISIVFGDAAVDRLDLGRNSEVVIDEDVFKEAGPEQVAESTAEVEQIQQALAEGTFDPTTELAPPAAGPAGPDNAGGGIYNVQFDLTGDQITPEAGAETTGPPFDFISRPGHTYEEPVVVLAEPVIESGGSEEEPPNYFPEAGSLEITLDEENLPDGTGAPQFDEDGRLFYEGTLEDLGVNFGGDGPGGISFGTQFLAIDNTGGDSITVSGSYGTLTVYDDGTWKYQVFDQADGSPNLDHPVTGQSGPATTGPSDSLQDIFNFTISDSNGDTAAGSFTANILDDGPITEDISISKVVEEDALGNDEGAELGDPDSSLGNLDDSSDSDTATFTAADLKSAVDDGADEEVTFSFVASGSSGTLAGITSNNEAINWSSDGTTITGVTATSGDTVFELRFDSNGDLIFDLDDQVDHSFGSAGTDDELLANKIDVGQFIV</sequence>
<dbReference type="Proteomes" id="UP000199073">
    <property type="component" value="Unassembled WGS sequence"/>
</dbReference>